<feature type="signal peptide" evidence="2">
    <location>
        <begin position="1"/>
        <end position="19"/>
    </location>
</feature>
<keyword evidence="5" id="KW-1185">Reference proteome</keyword>
<evidence type="ECO:0000259" key="3">
    <source>
        <dbReference type="Pfam" id="PF18962"/>
    </source>
</evidence>
<feature type="chain" id="PRO_5008615982" description="Secretion system C-terminal sorting domain-containing protein" evidence="2">
    <location>
        <begin position="20"/>
        <end position="106"/>
    </location>
</feature>
<evidence type="ECO:0000313" key="5">
    <source>
        <dbReference type="Proteomes" id="UP000092612"/>
    </source>
</evidence>
<name>A0A1B8U4Y5_9FLAO</name>
<dbReference type="RefSeq" id="WP_068358318.1">
    <property type="nucleotide sequence ID" value="NZ_CP019337.1"/>
</dbReference>
<evidence type="ECO:0000256" key="2">
    <source>
        <dbReference type="SAM" id="SignalP"/>
    </source>
</evidence>
<evidence type="ECO:0000256" key="1">
    <source>
        <dbReference type="ARBA" id="ARBA00022729"/>
    </source>
</evidence>
<comment type="caution">
    <text evidence="4">The sequence shown here is derived from an EMBL/GenBank/DDBJ whole genome shotgun (WGS) entry which is preliminary data.</text>
</comment>
<dbReference type="PROSITE" id="PS51257">
    <property type="entry name" value="PROKAR_LIPOPROTEIN"/>
    <property type="match status" value="1"/>
</dbReference>
<evidence type="ECO:0000313" key="4">
    <source>
        <dbReference type="EMBL" id="OBY66899.1"/>
    </source>
</evidence>
<proteinExistence type="predicted"/>
<feature type="domain" description="Secretion system C-terminal sorting" evidence="3">
    <location>
        <begin position="31"/>
        <end position="105"/>
    </location>
</feature>
<dbReference type="EMBL" id="LSFL01000010">
    <property type="protein sequence ID" value="OBY66899.1"/>
    <property type="molecule type" value="Genomic_DNA"/>
</dbReference>
<dbReference type="OrthoDB" id="1449234at2"/>
<dbReference type="InterPro" id="IPR026444">
    <property type="entry name" value="Secre_tail"/>
</dbReference>
<dbReference type="KEGG" id="prn:BW723_17435"/>
<dbReference type="STRING" id="996801.BW723_17435"/>
<dbReference type="Pfam" id="PF18962">
    <property type="entry name" value="Por_Secre_tail"/>
    <property type="match status" value="1"/>
</dbReference>
<dbReference type="NCBIfam" id="TIGR04183">
    <property type="entry name" value="Por_Secre_tail"/>
    <property type="match status" value="1"/>
</dbReference>
<dbReference type="Proteomes" id="UP000092612">
    <property type="component" value="Unassembled WGS sequence"/>
</dbReference>
<gene>
    <name evidence="4" type="ORF">LPB301_04740</name>
</gene>
<accession>A0A1B8U4Y5</accession>
<reference evidence="5" key="1">
    <citation type="submission" date="2016-02" db="EMBL/GenBank/DDBJ databases">
        <title>Paenibacillus sp. LPB0068, isolated from Crassostrea gigas.</title>
        <authorList>
            <person name="Shin S.-K."/>
            <person name="Yi H."/>
        </authorList>
    </citation>
    <scope>NUCLEOTIDE SEQUENCE [LARGE SCALE GENOMIC DNA]</scope>
    <source>
        <strain evidence="5">KCTC 23969</strain>
    </source>
</reference>
<dbReference type="AlphaFoldDB" id="A0A1B8U4Y5"/>
<organism evidence="4 5">
    <name type="scientific">Polaribacter reichenbachii</name>
    <dbReference type="NCBI Taxonomy" id="996801"/>
    <lineage>
        <taxon>Bacteria</taxon>
        <taxon>Pseudomonadati</taxon>
        <taxon>Bacteroidota</taxon>
        <taxon>Flavobacteriia</taxon>
        <taxon>Flavobacteriales</taxon>
        <taxon>Flavobacteriaceae</taxon>
    </lineage>
</organism>
<protein>
    <recommendedName>
        <fullName evidence="3">Secretion system C-terminal sorting domain-containing protein</fullName>
    </recommendedName>
</protein>
<keyword evidence="1 2" id="KW-0732">Signal</keyword>
<sequence>MKKKLLFTFFLLISCLAFSQEKSIYKVSAVPNPFTNSTKIIFNAVNSSPTTFTVKNVLGKTVYSKKINTVKGKNSVPFYKGDLSKGIYIYSLQNKKQITSKRFVIQ</sequence>